<keyword evidence="2" id="KW-1185">Reference proteome</keyword>
<gene>
    <name evidence="1" type="ORF">IV501_13955</name>
</gene>
<keyword evidence="1" id="KW-0378">Hydrolase</keyword>
<name>A0A934STK7_9MICO</name>
<comment type="caution">
    <text evidence="1">The sequence shown here is derived from an EMBL/GenBank/DDBJ whole genome shotgun (WGS) entry which is preliminary data.</text>
</comment>
<dbReference type="Proteomes" id="UP000636458">
    <property type="component" value="Unassembled WGS sequence"/>
</dbReference>
<accession>A0A934STK7</accession>
<dbReference type="InterPro" id="IPR026002">
    <property type="entry name" value="ATC_hydrolase-like"/>
</dbReference>
<dbReference type="EMBL" id="JAEPES010000005">
    <property type="protein sequence ID" value="MBK4348743.1"/>
    <property type="molecule type" value="Genomic_DNA"/>
</dbReference>
<protein>
    <submittedName>
        <fullName evidence="1">L-2-amino-thiazoline-4-carboxylic acid hydrolase</fullName>
    </submittedName>
</protein>
<proteinExistence type="predicted"/>
<sequence>MLDALTAAGVERGYGIELVGDTCWKIYAQWGRLPRAMALVRTRDPAKRMRFSVDAFLRFPFNRPGYRYEDVPEPAGRALNMVRCPVADYLGVHGASDLTVGSWCNLDFQLAHMWGGSLERHGSIAGGAPLCDFRFRAGTLEPAETGELAK</sequence>
<dbReference type="RefSeq" id="WP_200556991.1">
    <property type="nucleotide sequence ID" value="NZ_JAEPES010000005.1"/>
</dbReference>
<evidence type="ECO:0000313" key="1">
    <source>
        <dbReference type="EMBL" id="MBK4348743.1"/>
    </source>
</evidence>
<dbReference type="GO" id="GO:0016787">
    <property type="term" value="F:hydrolase activity"/>
    <property type="evidence" value="ECO:0007669"/>
    <property type="project" value="UniProtKB-KW"/>
</dbReference>
<reference evidence="1" key="1">
    <citation type="submission" date="2021-01" db="EMBL/GenBank/DDBJ databases">
        <title>Lacisediminihabitans sp. nov. strain G11-30, isolated from Antarctic Soil.</title>
        <authorList>
            <person name="Li J."/>
        </authorList>
    </citation>
    <scope>NUCLEOTIDE SEQUENCE</scope>
    <source>
        <strain evidence="1">G11-30</strain>
    </source>
</reference>
<dbReference type="AlphaFoldDB" id="A0A934STK7"/>
<evidence type="ECO:0000313" key="2">
    <source>
        <dbReference type="Proteomes" id="UP000636458"/>
    </source>
</evidence>
<organism evidence="1 2">
    <name type="scientific">Lacisediminihabitans changchengi</name>
    <dbReference type="NCBI Taxonomy" id="2787634"/>
    <lineage>
        <taxon>Bacteria</taxon>
        <taxon>Bacillati</taxon>
        <taxon>Actinomycetota</taxon>
        <taxon>Actinomycetes</taxon>
        <taxon>Micrococcales</taxon>
        <taxon>Microbacteriaceae</taxon>
        <taxon>Lacisediminihabitans</taxon>
    </lineage>
</organism>
<dbReference type="Pfam" id="PF14196">
    <property type="entry name" value="ATC_hydrolase"/>
    <property type="match status" value="1"/>
</dbReference>